<gene>
    <name evidence="8" type="ORF">FZO89_16855</name>
</gene>
<evidence type="ECO:0000256" key="5">
    <source>
        <dbReference type="SAM" id="MobiDB-lite"/>
    </source>
</evidence>
<evidence type="ECO:0000256" key="6">
    <source>
        <dbReference type="SAM" id="Phobius"/>
    </source>
</evidence>
<dbReference type="EMBL" id="VTFT01000002">
    <property type="protein sequence ID" value="TYT23884.1"/>
    <property type="molecule type" value="Genomic_DNA"/>
</dbReference>
<feature type="transmembrane region" description="Helical" evidence="6">
    <location>
        <begin position="40"/>
        <end position="65"/>
    </location>
</feature>
<dbReference type="AlphaFoldDB" id="A0A5D4XIA4"/>
<keyword evidence="9" id="KW-1185">Reference proteome</keyword>
<evidence type="ECO:0000259" key="7">
    <source>
        <dbReference type="Pfam" id="PF06305"/>
    </source>
</evidence>
<name>A0A5D4XIA4_9GAMM</name>
<sequence>MRLLRILAALLFVLIGIAVGALNPQPVHLDLGFAVLDASLGVMLLAALLAGALCGGIALAFAVIVPLRRQQRRDRAVEDPPRPPYHTGV</sequence>
<keyword evidence="1" id="KW-1003">Cell membrane</keyword>
<keyword evidence="3 6" id="KW-1133">Transmembrane helix</keyword>
<proteinExistence type="predicted"/>
<evidence type="ECO:0000313" key="9">
    <source>
        <dbReference type="Proteomes" id="UP000324973"/>
    </source>
</evidence>
<dbReference type="InterPro" id="IPR010445">
    <property type="entry name" value="LapA_dom"/>
</dbReference>
<dbReference type="Proteomes" id="UP000324973">
    <property type="component" value="Unassembled WGS sequence"/>
</dbReference>
<reference evidence="8 9" key="1">
    <citation type="submission" date="2019-08" db="EMBL/GenBank/DDBJ databases">
        <title>Luteimonas viscosus sp. nov., isolated from soil of a sunflower field.</title>
        <authorList>
            <person name="Jianli Z."/>
            <person name="Ying Z."/>
        </authorList>
    </citation>
    <scope>NUCLEOTIDE SEQUENCE [LARGE SCALE GENOMIC DNA]</scope>
    <source>
        <strain evidence="8 9">XBU10</strain>
    </source>
</reference>
<dbReference type="RefSeq" id="WP_149104583.1">
    <property type="nucleotide sequence ID" value="NZ_VTFT01000002.1"/>
</dbReference>
<protein>
    <submittedName>
        <fullName evidence="8">DUF1049 domain-containing protein</fullName>
    </submittedName>
</protein>
<accession>A0A5D4XIA4</accession>
<organism evidence="8 9">
    <name type="scientific">Luteimonas viscosa</name>
    <dbReference type="NCBI Taxonomy" id="1132694"/>
    <lineage>
        <taxon>Bacteria</taxon>
        <taxon>Pseudomonadati</taxon>
        <taxon>Pseudomonadota</taxon>
        <taxon>Gammaproteobacteria</taxon>
        <taxon>Lysobacterales</taxon>
        <taxon>Lysobacteraceae</taxon>
        <taxon>Luteimonas</taxon>
    </lineage>
</organism>
<evidence type="ECO:0000313" key="8">
    <source>
        <dbReference type="EMBL" id="TYT23884.1"/>
    </source>
</evidence>
<comment type="caution">
    <text evidence="8">The sequence shown here is derived from an EMBL/GenBank/DDBJ whole genome shotgun (WGS) entry which is preliminary data.</text>
</comment>
<evidence type="ECO:0000256" key="1">
    <source>
        <dbReference type="ARBA" id="ARBA00022475"/>
    </source>
</evidence>
<keyword evidence="4 6" id="KW-0472">Membrane</keyword>
<evidence type="ECO:0000256" key="4">
    <source>
        <dbReference type="ARBA" id="ARBA00023136"/>
    </source>
</evidence>
<feature type="region of interest" description="Disordered" evidence="5">
    <location>
        <begin position="70"/>
        <end position="89"/>
    </location>
</feature>
<keyword evidence="2 6" id="KW-0812">Transmembrane</keyword>
<dbReference type="Pfam" id="PF06305">
    <property type="entry name" value="LapA_dom"/>
    <property type="match status" value="1"/>
</dbReference>
<evidence type="ECO:0000256" key="3">
    <source>
        <dbReference type="ARBA" id="ARBA00022989"/>
    </source>
</evidence>
<evidence type="ECO:0000256" key="2">
    <source>
        <dbReference type="ARBA" id="ARBA00022692"/>
    </source>
</evidence>
<feature type="domain" description="Lipopolysaccharide assembly protein A" evidence="7">
    <location>
        <begin position="22"/>
        <end position="73"/>
    </location>
</feature>
<dbReference type="GO" id="GO:0005886">
    <property type="term" value="C:plasma membrane"/>
    <property type="evidence" value="ECO:0007669"/>
    <property type="project" value="InterPro"/>
</dbReference>